<evidence type="ECO:0000256" key="1">
    <source>
        <dbReference type="SAM" id="MobiDB-lite"/>
    </source>
</evidence>
<dbReference type="NCBIfam" id="TIGR00229">
    <property type="entry name" value="sensory_box"/>
    <property type="match status" value="1"/>
</dbReference>
<dbReference type="PROSITE" id="PS50887">
    <property type="entry name" value="GGDEF"/>
    <property type="match status" value="1"/>
</dbReference>
<dbReference type="Gene3D" id="3.30.450.20">
    <property type="entry name" value="PAS domain"/>
    <property type="match status" value="1"/>
</dbReference>
<dbReference type="CDD" id="cd00130">
    <property type="entry name" value="PAS"/>
    <property type="match status" value="1"/>
</dbReference>
<dbReference type="PROSITE" id="PS50112">
    <property type="entry name" value="PAS"/>
    <property type="match status" value="1"/>
</dbReference>
<protein>
    <submittedName>
        <fullName evidence="6">EAL domain-containing protein</fullName>
    </submittedName>
</protein>
<organism evidence="6 7">
    <name type="scientific">Parerythrobacter lacustris</name>
    <dbReference type="NCBI Taxonomy" id="2969984"/>
    <lineage>
        <taxon>Bacteria</taxon>
        <taxon>Pseudomonadati</taxon>
        <taxon>Pseudomonadota</taxon>
        <taxon>Alphaproteobacteria</taxon>
        <taxon>Sphingomonadales</taxon>
        <taxon>Erythrobacteraceae</taxon>
        <taxon>Parerythrobacter</taxon>
    </lineage>
</organism>
<dbReference type="SMART" id="SM00052">
    <property type="entry name" value="EAL"/>
    <property type="match status" value="1"/>
</dbReference>
<dbReference type="InterPro" id="IPR000160">
    <property type="entry name" value="GGDEF_dom"/>
</dbReference>
<dbReference type="CDD" id="cd01948">
    <property type="entry name" value="EAL"/>
    <property type="match status" value="1"/>
</dbReference>
<reference evidence="6 7" key="1">
    <citation type="submission" date="2022-08" db="EMBL/GenBank/DDBJ databases">
        <title>Polyphasic taxonomy analysis of Qipengyuania sp.RS5-5.</title>
        <authorList>
            <person name="Xamxidin M."/>
            <person name="Wu M."/>
        </authorList>
    </citation>
    <scope>NUCLEOTIDE SEQUENCE [LARGE SCALE GENOMIC DNA]</scope>
    <source>
        <strain evidence="6 7">RS5-5</strain>
    </source>
</reference>
<dbReference type="NCBIfam" id="TIGR00254">
    <property type="entry name" value="GGDEF"/>
    <property type="match status" value="1"/>
</dbReference>
<dbReference type="Pfam" id="PF00563">
    <property type="entry name" value="EAL"/>
    <property type="match status" value="1"/>
</dbReference>
<sequence length="730" mass="80182">MASFLRSRSTPQAEVPAAASAGVTGSNFRARVLDQFEQAGIGWIWATDRDGRLSYLSPRAVEALGLTMEELLGHQIEEVFEVDQDNPDQHNARPLKFQVRSHKKIRDQVVRFTLDRVQQDERQVWWNITGHPVHDANGEFDGYRGSASDVTSEYERKIVDSRLAEFDSLTGLANRHNINRVLDGTLAAYKASGRSCALMMLDLDKFKRVNDTLGHQAGDELLKQVAERLTNIVGKRGLVARLGGDEFQVMLADMDDRGALGELADKIIQILSQPYALEDDKRAMIGASVGIAIAPFDGDTSEALIRSADLSLYASKNGGRGQFRFYSSDLKDEEEVRQMMLDDLRIALEEGQLFLHYQPVVSIKTGHVVCLEALMRWEHPDRGFVSPGQFIPVAEDSDLINNLGEWALREACKAALKWPKSVRVAVNVSAVQFANQGFPAVVASVLAHTGIEPDRLELELTESIFVGDSDETERMFKALKDLGVRLALDDFGTGYSSLSYLRAAPFDKIKVDKSFVDSCTQKDKNSAKIIAAIVGLSNALGMETTVEGVEAFDQLEVVKAKGAKLVQGYIYSRPLPEDQVDQHIASGEFTITPDGPETYRPDRRTVFRRVGAIHSDYYYNAVMRDISRNGAGLEGIVGLTPGTQLVLDLGEGQLAVCTVRRTKSSEFAVEFETPLVNDGAGGLCTRHRVSKYTIASAGLPAKPGTAGPNEGHRDKSTPRFMEVAVGGNNG</sequence>
<dbReference type="PANTHER" id="PTHR44757:SF2">
    <property type="entry name" value="BIOFILM ARCHITECTURE MAINTENANCE PROTEIN MBAA"/>
    <property type="match status" value="1"/>
</dbReference>
<dbReference type="Pfam" id="PF00990">
    <property type="entry name" value="GGDEF"/>
    <property type="match status" value="1"/>
</dbReference>
<feature type="domain" description="EAL" evidence="4">
    <location>
        <begin position="337"/>
        <end position="588"/>
    </location>
</feature>
<dbReference type="Pfam" id="PF00989">
    <property type="entry name" value="PAS"/>
    <property type="match status" value="1"/>
</dbReference>
<dbReference type="InterPro" id="IPR001633">
    <property type="entry name" value="EAL_dom"/>
</dbReference>
<evidence type="ECO:0000259" key="2">
    <source>
        <dbReference type="PROSITE" id="PS50112"/>
    </source>
</evidence>
<dbReference type="PANTHER" id="PTHR44757">
    <property type="entry name" value="DIGUANYLATE CYCLASE DGCP"/>
    <property type="match status" value="1"/>
</dbReference>
<keyword evidence="7" id="KW-1185">Reference proteome</keyword>
<dbReference type="Gene3D" id="3.20.20.450">
    <property type="entry name" value="EAL domain"/>
    <property type="match status" value="1"/>
</dbReference>
<dbReference type="Gene3D" id="3.30.70.270">
    <property type="match status" value="1"/>
</dbReference>
<dbReference type="InterPro" id="IPR013767">
    <property type="entry name" value="PAS_fold"/>
</dbReference>
<dbReference type="SUPFAM" id="SSF141868">
    <property type="entry name" value="EAL domain-like"/>
    <property type="match status" value="1"/>
</dbReference>
<evidence type="ECO:0000259" key="5">
    <source>
        <dbReference type="PROSITE" id="PS50887"/>
    </source>
</evidence>
<evidence type="ECO:0000313" key="6">
    <source>
        <dbReference type="EMBL" id="MCR2834110.1"/>
    </source>
</evidence>
<feature type="domain" description="GGDEF" evidence="5">
    <location>
        <begin position="194"/>
        <end position="328"/>
    </location>
</feature>
<dbReference type="InterPro" id="IPR052155">
    <property type="entry name" value="Biofilm_reg_signaling"/>
</dbReference>
<feature type="domain" description="PAC" evidence="3">
    <location>
        <begin position="108"/>
        <end position="162"/>
    </location>
</feature>
<dbReference type="EMBL" id="JANKHH010000004">
    <property type="protein sequence ID" value="MCR2834110.1"/>
    <property type="molecule type" value="Genomic_DNA"/>
</dbReference>
<comment type="caution">
    <text evidence="6">The sequence shown here is derived from an EMBL/GenBank/DDBJ whole genome shotgun (WGS) entry which is preliminary data.</text>
</comment>
<dbReference type="InterPro" id="IPR035919">
    <property type="entry name" value="EAL_sf"/>
</dbReference>
<dbReference type="InterPro" id="IPR029787">
    <property type="entry name" value="Nucleotide_cyclase"/>
</dbReference>
<dbReference type="SMART" id="SM00267">
    <property type="entry name" value="GGDEF"/>
    <property type="match status" value="1"/>
</dbReference>
<evidence type="ECO:0000259" key="3">
    <source>
        <dbReference type="PROSITE" id="PS50113"/>
    </source>
</evidence>
<dbReference type="CDD" id="cd01949">
    <property type="entry name" value="GGDEF"/>
    <property type="match status" value="1"/>
</dbReference>
<evidence type="ECO:0000313" key="7">
    <source>
        <dbReference type="Proteomes" id="UP001206067"/>
    </source>
</evidence>
<dbReference type="Proteomes" id="UP001206067">
    <property type="component" value="Unassembled WGS sequence"/>
</dbReference>
<dbReference type="RefSeq" id="WP_257595898.1">
    <property type="nucleotide sequence ID" value="NZ_JANKHH010000004.1"/>
</dbReference>
<dbReference type="InterPro" id="IPR035965">
    <property type="entry name" value="PAS-like_dom_sf"/>
</dbReference>
<dbReference type="InterPro" id="IPR000014">
    <property type="entry name" value="PAS"/>
</dbReference>
<gene>
    <name evidence="6" type="ORF">NSO95_09160</name>
</gene>
<feature type="domain" description="PAS" evidence="2">
    <location>
        <begin position="44"/>
        <end position="82"/>
    </location>
</feature>
<name>A0ABT1XR16_9SPHN</name>
<accession>A0ABT1XR16</accession>
<dbReference type="InterPro" id="IPR043128">
    <property type="entry name" value="Rev_trsase/Diguanyl_cyclase"/>
</dbReference>
<evidence type="ECO:0000259" key="4">
    <source>
        <dbReference type="PROSITE" id="PS50883"/>
    </source>
</evidence>
<dbReference type="PROSITE" id="PS50113">
    <property type="entry name" value="PAC"/>
    <property type="match status" value="1"/>
</dbReference>
<dbReference type="SUPFAM" id="SSF55073">
    <property type="entry name" value="Nucleotide cyclase"/>
    <property type="match status" value="1"/>
</dbReference>
<dbReference type="PROSITE" id="PS50883">
    <property type="entry name" value="EAL"/>
    <property type="match status" value="1"/>
</dbReference>
<proteinExistence type="predicted"/>
<dbReference type="InterPro" id="IPR000700">
    <property type="entry name" value="PAS-assoc_C"/>
</dbReference>
<feature type="region of interest" description="Disordered" evidence="1">
    <location>
        <begin position="698"/>
        <end position="717"/>
    </location>
</feature>
<dbReference type="SUPFAM" id="SSF55785">
    <property type="entry name" value="PYP-like sensor domain (PAS domain)"/>
    <property type="match status" value="1"/>
</dbReference>